<keyword evidence="5" id="KW-1185">Reference proteome</keyword>
<dbReference type="Gene3D" id="3.40.50.2000">
    <property type="entry name" value="Glycogen Phosphorylase B"/>
    <property type="match status" value="2"/>
</dbReference>
<dbReference type="InterPro" id="IPR028098">
    <property type="entry name" value="Glyco_trans_4-like_N"/>
</dbReference>
<dbReference type="eggNOG" id="COG0438">
    <property type="taxonomic scope" value="Bacteria"/>
</dbReference>
<dbReference type="STRING" id="521097.Coch_1107"/>
<dbReference type="AlphaFoldDB" id="C7M4A7"/>
<dbReference type="GO" id="GO:0009103">
    <property type="term" value="P:lipopolysaccharide biosynthetic process"/>
    <property type="evidence" value="ECO:0007669"/>
    <property type="project" value="TreeGrafter"/>
</dbReference>
<dbReference type="CAZy" id="GT4">
    <property type="family name" value="Glycosyltransferase Family 4"/>
</dbReference>
<evidence type="ECO:0000313" key="4">
    <source>
        <dbReference type="EMBL" id="ACU92662.1"/>
    </source>
</evidence>
<dbReference type="RefSeq" id="WP_015782303.1">
    <property type="nucleotide sequence ID" value="NC_013162.1"/>
</dbReference>
<feature type="domain" description="Glycosyltransferase subfamily 4-like N-terminal" evidence="3">
    <location>
        <begin position="32"/>
        <end position="149"/>
    </location>
</feature>
<evidence type="ECO:0000313" key="5">
    <source>
        <dbReference type="Proteomes" id="UP000006650"/>
    </source>
</evidence>
<keyword evidence="1 4" id="KW-0808">Transferase</keyword>
<dbReference type="PANTHER" id="PTHR46401">
    <property type="entry name" value="GLYCOSYLTRANSFERASE WBBK-RELATED"/>
    <property type="match status" value="1"/>
</dbReference>
<reference evidence="4 5" key="1">
    <citation type="journal article" date="2009" name="Stand. Genomic Sci.">
        <title>Complete genome sequence of Capnocytophaga ochracea type strain (VPI 2845).</title>
        <authorList>
            <person name="Mavrommatis K."/>
            <person name="Gronow S."/>
            <person name="Saunders E."/>
            <person name="Land M."/>
            <person name="Lapidus A."/>
            <person name="Copeland A."/>
            <person name="Glavina Del Rio T."/>
            <person name="Nolan M."/>
            <person name="Lucas S."/>
            <person name="Chen F."/>
            <person name="Tice H."/>
            <person name="Cheng J.F."/>
            <person name="Bruce D."/>
            <person name="Goodwin L."/>
            <person name="Pitluck S."/>
            <person name="Pati A."/>
            <person name="Ivanova N."/>
            <person name="Chen A."/>
            <person name="Palaniappan K."/>
            <person name="Chain P."/>
            <person name="Hauser L."/>
            <person name="Chang Y.J."/>
            <person name="Jeffries C.D."/>
            <person name="Brettin T."/>
            <person name="Detter J.C."/>
            <person name="Han C."/>
            <person name="Bristow J."/>
            <person name="Goker M."/>
            <person name="Rohde M."/>
            <person name="Eisen J.A."/>
            <person name="Markowitz V."/>
            <person name="Kyrpides N.C."/>
            <person name="Klenk H.P."/>
            <person name="Hugenholtz P."/>
        </authorList>
    </citation>
    <scope>NUCLEOTIDE SEQUENCE [LARGE SCALE GENOMIC DNA]</scope>
    <source>
        <strain evidence="5">ATCC 27872 / DSM 7271 / JCM 12966 / VPI 2845</strain>
    </source>
</reference>
<dbReference type="EMBL" id="CP001632">
    <property type="protein sequence ID" value="ACU92662.1"/>
    <property type="molecule type" value="Genomic_DNA"/>
</dbReference>
<evidence type="ECO:0000259" key="3">
    <source>
        <dbReference type="Pfam" id="PF13439"/>
    </source>
</evidence>
<sequence>MNITFLNRKRNPNERSIERLFRFIKEAITVQGLSLREVENPYNNGLWNVLKAIFFFRRQVAKDDIVHITGDIHFSVIGLKSRKTVLTVHDLGLYRNLSFLRFFVFKLFWVYLPFRRAQIIAAISEKTKEEICCLMPSVAHKVVVVPNCITMAINPIDALKNNTTTQVLIVGTRENKNIERAIEALEGLDIVLDIVGRLSATQEALLKEHKIPYKNYINIEEEALLALYKKADILLFVSYYEGFGLPILEAQAQNVLVVTSSIAPMDKLCGGGGLLVDPYSVVAIRQAIQALLEASDTEKLALIAKGKQNLIKYTATAVAEQYITLYKQLK</sequence>
<evidence type="ECO:0000259" key="2">
    <source>
        <dbReference type="Pfam" id="PF00534"/>
    </source>
</evidence>
<dbReference type="KEGG" id="coc:Coch_1107"/>
<dbReference type="SUPFAM" id="SSF53756">
    <property type="entry name" value="UDP-Glycosyltransferase/glycogen phosphorylase"/>
    <property type="match status" value="1"/>
</dbReference>
<dbReference type="HOGENOM" id="CLU_009583_27_1_10"/>
<dbReference type="GeneID" id="29676144"/>
<dbReference type="InterPro" id="IPR001296">
    <property type="entry name" value="Glyco_trans_1"/>
</dbReference>
<proteinExistence type="predicted"/>
<accession>C7M4A7</accession>
<dbReference type="GO" id="GO:0016757">
    <property type="term" value="F:glycosyltransferase activity"/>
    <property type="evidence" value="ECO:0007669"/>
    <property type="project" value="InterPro"/>
</dbReference>
<dbReference type="PANTHER" id="PTHR46401:SF2">
    <property type="entry name" value="GLYCOSYLTRANSFERASE WBBK-RELATED"/>
    <property type="match status" value="1"/>
</dbReference>
<dbReference type="Pfam" id="PF00534">
    <property type="entry name" value="Glycos_transf_1"/>
    <property type="match status" value="1"/>
</dbReference>
<evidence type="ECO:0000256" key="1">
    <source>
        <dbReference type="ARBA" id="ARBA00022679"/>
    </source>
</evidence>
<name>C7M4A7_CAPOD</name>
<protein>
    <submittedName>
        <fullName evidence="4">Glycosyl transferase group 1</fullName>
    </submittedName>
</protein>
<feature type="domain" description="Glycosyl transferase family 1" evidence="2">
    <location>
        <begin position="159"/>
        <end position="297"/>
    </location>
</feature>
<organism evidence="4 5">
    <name type="scientific">Capnocytophaga ochracea (strain ATCC 27872 / DSM 7271 / CCUG 9716 / JCM 12966 / NCTC 12371 / SS31 / VPI 2845)</name>
    <name type="common">Bacteroides ochraceus</name>
    <dbReference type="NCBI Taxonomy" id="521097"/>
    <lineage>
        <taxon>Bacteria</taxon>
        <taxon>Pseudomonadati</taxon>
        <taxon>Bacteroidota</taxon>
        <taxon>Flavobacteriia</taxon>
        <taxon>Flavobacteriales</taxon>
        <taxon>Flavobacteriaceae</taxon>
        <taxon>Capnocytophaga</taxon>
    </lineage>
</organism>
<gene>
    <name evidence="4" type="ordered locus">Coch_1107</name>
</gene>
<dbReference type="Pfam" id="PF13439">
    <property type="entry name" value="Glyco_transf_4"/>
    <property type="match status" value="1"/>
</dbReference>
<dbReference type="Proteomes" id="UP000006650">
    <property type="component" value="Chromosome"/>
</dbReference>